<keyword evidence="7 21" id="KW-0812">Transmembrane</keyword>
<dbReference type="FunFam" id="1.10.510.10:FF:000590">
    <property type="entry name" value="PR5-like receptor kinase"/>
    <property type="match status" value="1"/>
</dbReference>
<dbReference type="InParanoid" id="A0A3Q7F4L9"/>
<dbReference type="Pfam" id="PF12398">
    <property type="entry name" value="DUF3660"/>
    <property type="match status" value="1"/>
</dbReference>
<dbReference type="FunFam" id="1.10.510.10:FF:000060">
    <property type="entry name" value="G-type lectin S-receptor-like serine/threonine-protein kinase"/>
    <property type="match status" value="1"/>
</dbReference>
<keyword evidence="15" id="KW-1015">Disulfide bond</keyword>
<comment type="subcellular location">
    <subcellularLocation>
        <location evidence="1">Cell membrane</location>
        <topology evidence="1">Single-pass type I membrane protein</topology>
    </subcellularLocation>
</comment>
<dbReference type="PROSITE" id="PS00108">
    <property type="entry name" value="PROTEIN_KINASE_ST"/>
    <property type="match status" value="2"/>
</dbReference>
<dbReference type="PaxDb" id="4081-Solyc02g079590.2.1"/>
<dbReference type="Pfam" id="PF08276">
    <property type="entry name" value="PAN_2"/>
    <property type="match status" value="1"/>
</dbReference>
<evidence type="ECO:0000256" key="5">
    <source>
        <dbReference type="ARBA" id="ARBA00022553"/>
    </source>
</evidence>
<keyword evidence="11" id="KW-0418">Kinase</keyword>
<dbReference type="CDD" id="cd14066">
    <property type="entry name" value="STKc_IRAK"/>
    <property type="match status" value="2"/>
</dbReference>
<dbReference type="PROSITE" id="PS50927">
    <property type="entry name" value="BULB_LECTIN"/>
    <property type="match status" value="1"/>
</dbReference>
<dbReference type="Gene3D" id="2.90.10.10">
    <property type="entry name" value="Bulb-type lectin domain"/>
    <property type="match status" value="1"/>
</dbReference>
<dbReference type="InterPro" id="IPR036426">
    <property type="entry name" value="Bulb-type_lectin_dom_sf"/>
</dbReference>
<dbReference type="SMART" id="SM00220">
    <property type="entry name" value="S_TKc"/>
    <property type="match status" value="2"/>
</dbReference>
<dbReference type="InterPro" id="IPR001245">
    <property type="entry name" value="Ser-Thr/Tyr_kinase_cat_dom"/>
</dbReference>
<dbReference type="Pfam" id="PF11883">
    <property type="entry name" value="DUF3403"/>
    <property type="match status" value="1"/>
</dbReference>
<dbReference type="CDD" id="cd01098">
    <property type="entry name" value="PAN_AP_plant"/>
    <property type="match status" value="1"/>
</dbReference>
<dbReference type="FunFam" id="3.30.200.20:FF:000178">
    <property type="entry name" value="serine/threonine-protein kinase PBS1-like"/>
    <property type="match status" value="1"/>
</dbReference>
<dbReference type="PROSITE" id="PS00107">
    <property type="entry name" value="PROTEIN_KINASE_ATP"/>
    <property type="match status" value="2"/>
</dbReference>
<feature type="binding site" evidence="20">
    <location>
        <position position="566"/>
    </location>
    <ligand>
        <name>ATP</name>
        <dbReference type="ChEBI" id="CHEBI:30616"/>
    </ligand>
</feature>
<dbReference type="SMART" id="SM00108">
    <property type="entry name" value="B_lectin"/>
    <property type="match status" value="1"/>
</dbReference>
<dbReference type="GO" id="GO:0005524">
    <property type="term" value="F:ATP binding"/>
    <property type="evidence" value="ECO:0007669"/>
    <property type="project" value="UniProtKB-UniRule"/>
</dbReference>
<keyword evidence="6" id="KW-0808">Transferase</keyword>
<evidence type="ECO:0000256" key="12">
    <source>
        <dbReference type="ARBA" id="ARBA00022840"/>
    </source>
</evidence>
<evidence type="ECO:0000256" key="6">
    <source>
        <dbReference type="ARBA" id="ARBA00022679"/>
    </source>
</evidence>
<evidence type="ECO:0000256" key="2">
    <source>
        <dbReference type="ARBA" id="ARBA00012513"/>
    </source>
</evidence>
<evidence type="ECO:0000259" key="24">
    <source>
        <dbReference type="PROSITE" id="PS50927"/>
    </source>
</evidence>
<name>A0A3Q7F4L9_SOLLC</name>
<protein>
    <recommendedName>
        <fullName evidence="2">non-specific serine/threonine protein kinase</fullName>
        <ecNumber evidence="2">2.7.11.1</ecNumber>
    </recommendedName>
</protein>
<dbReference type="PROSITE" id="PS50948">
    <property type="entry name" value="PAN"/>
    <property type="match status" value="1"/>
</dbReference>
<evidence type="ECO:0000256" key="4">
    <source>
        <dbReference type="ARBA" id="ARBA00022527"/>
    </source>
</evidence>
<dbReference type="GO" id="GO:0048544">
    <property type="term" value="P:recognition of pollen"/>
    <property type="evidence" value="ECO:0007669"/>
    <property type="project" value="InterPro"/>
</dbReference>
<keyword evidence="13 21" id="KW-1133">Transmembrane helix</keyword>
<dbReference type="Pfam" id="PF00954">
    <property type="entry name" value="S_locus_glycop"/>
    <property type="match status" value="1"/>
</dbReference>
<keyword evidence="3" id="KW-1003">Cell membrane</keyword>
<evidence type="ECO:0000313" key="27">
    <source>
        <dbReference type="Proteomes" id="UP000004994"/>
    </source>
</evidence>
<evidence type="ECO:0000313" key="26">
    <source>
        <dbReference type="EnsemblPlants" id="Solyc02g079590.3.1"/>
    </source>
</evidence>
<reference evidence="26" key="1">
    <citation type="journal article" date="2012" name="Nature">
        <title>The tomato genome sequence provides insights into fleshy fruit evolution.</title>
        <authorList>
            <consortium name="Tomato Genome Consortium"/>
        </authorList>
    </citation>
    <scope>NUCLEOTIDE SEQUENCE [LARGE SCALE GENOMIC DNA]</scope>
    <source>
        <strain evidence="26">cv. Heinz 1706</strain>
    </source>
</reference>
<keyword evidence="4" id="KW-0723">Serine/threonine-protein kinase</keyword>
<dbReference type="FunFam" id="2.90.10.10:FF:000009">
    <property type="entry name" value="Receptor-like serine/threonine-protein kinase SD1-8"/>
    <property type="match status" value="1"/>
</dbReference>
<dbReference type="SUPFAM" id="SSF56112">
    <property type="entry name" value="Protein kinase-like (PK-like)"/>
    <property type="match status" value="2"/>
</dbReference>
<evidence type="ECO:0000256" key="9">
    <source>
        <dbReference type="ARBA" id="ARBA00022734"/>
    </source>
</evidence>
<keyword evidence="5" id="KW-0597">Phosphoprotein</keyword>
<feature type="domain" description="Protein kinase" evidence="23">
    <location>
        <begin position="1182"/>
        <end position="1460"/>
    </location>
</feature>
<proteinExistence type="predicted"/>
<feature type="chain" id="PRO_5018675885" description="non-specific serine/threonine protein kinase" evidence="22">
    <location>
        <begin position="28"/>
        <end position="1506"/>
    </location>
</feature>
<feature type="transmembrane region" description="Helical" evidence="21">
    <location>
        <begin position="451"/>
        <end position="474"/>
    </location>
</feature>
<comment type="catalytic activity">
    <reaction evidence="18">
        <text>L-threonyl-[protein] + ATP = O-phospho-L-threonyl-[protein] + ADP + H(+)</text>
        <dbReference type="Rhea" id="RHEA:46608"/>
        <dbReference type="Rhea" id="RHEA-COMP:11060"/>
        <dbReference type="Rhea" id="RHEA-COMP:11605"/>
        <dbReference type="ChEBI" id="CHEBI:15378"/>
        <dbReference type="ChEBI" id="CHEBI:30013"/>
        <dbReference type="ChEBI" id="CHEBI:30616"/>
        <dbReference type="ChEBI" id="CHEBI:61977"/>
        <dbReference type="ChEBI" id="CHEBI:456216"/>
        <dbReference type="EC" id="2.7.11.1"/>
    </reaction>
</comment>
<feature type="transmembrane region" description="Helical" evidence="21">
    <location>
        <begin position="1126"/>
        <end position="1144"/>
    </location>
</feature>
<keyword evidence="9" id="KW-0430">Lectin</keyword>
<dbReference type="Pfam" id="PF13947">
    <property type="entry name" value="GUB_WAK_bind"/>
    <property type="match status" value="1"/>
</dbReference>
<evidence type="ECO:0000259" key="23">
    <source>
        <dbReference type="PROSITE" id="PS50011"/>
    </source>
</evidence>
<organism evidence="26">
    <name type="scientific">Solanum lycopersicum</name>
    <name type="common">Tomato</name>
    <name type="synonym">Lycopersicon esculentum</name>
    <dbReference type="NCBI Taxonomy" id="4081"/>
    <lineage>
        <taxon>Eukaryota</taxon>
        <taxon>Viridiplantae</taxon>
        <taxon>Streptophyta</taxon>
        <taxon>Embryophyta</taxon>
        <taxon>Tracheophyta</taxon>
        <taxon>Spermatophyta</taxon>
        <taxon>Magnoliopsida</taxon>
        <taxon>eudicotyledons</taxon>
        <taxon>Gunneridae</taxon>
        <taxon>Pentapetalae</taxon>
        <taxon>asterids</taxon>
        <taxon>lamiids</taxon>
        <taxon>Solanales</taxon>
        <taxon>Solanaceae</taxon>
        <taxon>Solanoideae</taxon>
        <taxon>Solaneae</taxon>
        <taxon>Solanum</taxon>
        <taxon>Solanum subgen. Lycopersicon</taxon>
    </lineage>
</organism>
<feature type="domain" description="Apple" evidence="25">
    <location>
        <begin position="348"/>
        <end position="430"/>
    </location>
</feature>
<dbReference type="InterPro" id="IPR011009">
    <property type="entry name" value="Kinase-like_dom_sf"/>
</dbReference>
<evidence type="ECO:0000256" key="1">
    <source>
        <dbReference type="ARBA" id="ARBA00004251"/>
    </source>
</evidence>
<dbReference type="FunFam" id="3.30.200.20:FF:000195">
    <property type="entry name" value="G-type lectin S-receptor-like serine/threonine-protein kinase"/>
    <property type="match status" value="1"/>
</dbReference>
<dbReference type="InterPro" id="IPR001480">
    <property type="entry name" value="Bulb-type_lectin_dom"/>
</dbReference>
<feature type="signal peptide" evidence="22">
    <location>
        <begin position="1"/>
        <end position="27"/>
    </location>
</feature>
<evidence type="ECO:0000256" key="19">
    <source>
        <dbReference type="ARBA" id="ARBA00048679"/>
    </source>
</evidence>
<dbReference type="Pfam" id="PF07714">
    <property type="entry name" value="PK_Tyr_Ser-Thr"/>
    <property type="match status" value="1"/>
</dbReference>
<evidence type="ECO:0000256" key="8">
    <source>
        <dbReference type="ARBA" id="ARBA00022729"/>
    </source>
</evidence>
<dbReference type="Gene3D" id="1.10.510.10">
    <property type="entry name" value="Transferase(Phosphotransferase) domain 1"/>
    <property type="match status" value="2"/>
</dbReference>
<dbReference type="SMART" id="SM00473">
    <property type="entry name" value="PAN_AP"/>
    <property type="match status" value="1"/>
</dbReference>
<feature type="binding site" evidence="20">
    <location>
        <position position="1210"/>
    </location>
    <ligand>
        <name>ATP</name>
        <dbReference type="ChEBI" id="CHEBI:30616"/>
    </ligand>
</feature>
<evidence type="ECO:0000256" key="3">
    <source>
        <dbReference type="ARBA" id="ARBA00022475"/>
    </source>
</evidence>
<evidence type="ECO:0000256" key="10">
    <source>
        <dbReference type="ARBA" id="ARBA00022741"/>
    </source>
</evidence>
<evidence type="ECO:0000256" key="13">
    <source>
        <dbReference type="ARBA" id="ARBA00022989"/>
    </source>
</evidence>
<dbReference type="Pfam" id="PF00069">
    <property type="entry name" value="Pkinase"/>
    <property type="match status" value="1"/>
</dbReference>
<dbReference type="GO" id="GO:0005886">
    <property type="term" value="C:plasma membrane"/>
    <property type="evidence" value="ECO:0007669"/>
    <property type="project" value="UniProtKB-SubCell"/>
</dbReference>
<dbReference type="InterPro" id="IPR000719">
    <property type="entry name" value="Prot_kinase_dom"/>
</dbReference>
<keyword evidence="10 20" id="KW-0547">Nucleotide-binding</keyword>
<evidence type="ECO:0000256" key="11">
    <source>
        <dbReference type="ARBA" id="ARBA00022777"/>
    </source>
</evidence>
<keyword evidence="27" id="KW-1185">Reference proteome</keyword>
<dbReference type="GO" id="GO:0004674">
    <property type="term" value="F:protein serine/threonine kinase activity"/>
    <property type="evidence" value="ECO:0007669"/>
    <property type="project" value="UniProtKB-KW"/>
</dbReference>
<evidence type="ECO:0000256" key="21">
    <source>
        <dbReference type="SAM" id="Phobius"/>
    </source>
</evidence>
<dbReference type="InterPro" id="IPR000858">
    <property type="entry name" value="S_locus_glycoprot_dom"/>
</dbReference>
<dbReference type="Proteomes" id="UP000004994">
    <property type="component" value="Chromosome 2"/>
</dbReference>
<keyword evidence="17" id="KW-0325">Glycoprotein</keyword>
<keyword evidence="12 20" id="KW-0067">ATP-binding</keyword>
<evidence type="ECO:0000256" key="14">
    <source>
        <dbReference type="ARBA" id="ARBA00023136"/>
    </source>
</evidence>
<dbReference type="InterPro" id="IPR017441">
    <property type="entry name" value="Protein_kinase_ATP_BS"/>
</dbReference>
<dbReference type="GO" id="GO:0030247">
    <property type="term" value="F:polysaccharide binding"/>
    <property type="evidence" value="ECO:0007669"/>
    <property type="project" value="InterPro"/>
</dbReference>
<keyword evidence="14 21" id="KW-0472">Membrane</keyword>
<dbReference type="InterPro" id="IPR022126">
    <property type="entry name" value="S-locus_recpt_kinase"/>
</dbReference>
<dbReference type="PANTHER" id="PTHR27002:SF150">
    <property type="entry name" value="RECEPTOR-LIKE SERINE_THREONINE-PROTEIN KINASE SD1-8"/>
    <property type="match status" value="1"/>
</dbReference>
<evidence type="ECO:0000256" key="7">
    <source>
        <dbReference type="ARBA" id="ARBA00022692"/>
    </source>
</evidence>
<dbReference type="Gene3D" id="3.30.200.20">
    <property type="entry name" value="Phosphorylase Kinase, domain 1"/>
    <property type="match status" value="2"/>
</dbReference>
<feature type="domain" description="Protein kinase" evidence="23">
    <location>
        <begin position="539"/>
        <end position="824"/>
    </location>
</feature>
<evidence type="ECO:0000256" key="15">
    <source>
        <dbReference type="ARBA" id="ARBA00023157"/>
    </source>
</evidence>
<keyword evidence="16" id="KW-0675">Receptor</keyword>
<evidence type="ECO:0000256" key="20">
    <source>
        <dbReference type="PROSITE-ProRule" id="PRU10141"/>
    </source>
</evidence>
<dbReference type="EC" id="2.7.11.1" evidence="2"/>
<dbReference type="InterPro" id="IPR008271">
    <property type="entry name" value="Ser/Thr_kinase_AS"/>
</dbReference>
<evidence type="ECO:0000256" key="16">
    <source>
        <dbReference type="ARBA" id="ARBA00023170"/>
    </source>
</evidence>
<keyword evidence="8 22" id="KW-0732">Signal</keyword>
<feature type="domain" description="Bulb-type lectin" evidence="24">
    <location>
        <begin position="30"/>
        <end position="154"/>
    </location>
</feature>
<evidence type="ECO:0000256" key="18">
    <source>
        <dbReference type="ARBA" id="ARBA00047899"/>
    </source>
</evidence>
<dbReference type="InterPro" id="IPR021820">
    <property type="entry name" value="S-locus_recpt_kinase_C"/>
</dbReference>
<dbReference type="PANTHER" id="PTHR27002">
    <property type="entry name" value="RECEPTOR-LIKE SERINE/THREONINE-PROTEIN KINASE SD1-8"/>
    <property type="match status" value="1"/>
</dbReference>
<accession>A0A3Q7F4L9</accession>
<dbReference type="Gramene" id="Solyc02g079590.3.1">
    <property type="protein sequence ID" value="Solyc02g079590.3.1"/>
    <property type="gene ID" value="Solyc02g079590.3"/>
</dbReference>
<dbReference type="FunCoup" id="A0A3Q7F4L9">
    <property type="interactions" value="513"/>
</dbReference>
<evidence type="ECO:0000256" key="22">
    <source>
        <dbReference type="SAM" id="SignalP"/>
    </source>
</evidence>
<dbReference type="SUPFAM" id="SSF51110">
    <property type="entry name" value="alpha-D-mannose-specific plant lectins"/>
    <property type="match status" value="1"/>
</dbReference>
<dbReference type="CDD" id="cd00028">
    <property type="entry name" value="B_lectin"/>
    <property type="match status" value="1"/>
</dbReference>
<comment type="catalytic activity">
    <reaction evidence="19">
        <text>L-seryl-[protein] + ATP = O-phospho-L-seryl-[protein] + ADP + H(+)</text>
        <dbReference type="Rhea" id="RHEA:17989"/>
        <dbReference type="Rhea" id="RHEA-COMP:9863"/>
        <dbReference type="Rhea" id="RHEA-COMP:11604"/>
        <dbReference type="ChEBI" id="CHEBI:15378"/>
        <dbReference type="ChEBI" id="CHEBI:29999"/>
        <dbReference type="ChEBI" id="CHEBI:30616"/>
        <dbReference type="ChEBI" id="CHEBI:83421"/>
        <dbReference type="ChEBI" id="CHEBI:456216"/>
        <dbReference type="EC" id="2.7.11.1"/>
    </reaction>
</comment>
<evidence type="ECO:0000259" key="25">
    <source>
        <dbReference type="PROSITE" id="PS50948"/>
    </source>
</evidence>
<evidence type="ECO:0000256" key="17">
    <source>
        <dbReference type="ARBA" id="ARBA00023180"/>
    </source>
</evidence>
<dbReference type="PROSITE" id="PS50011">
    <property type="entry name" value="PROTEIN_KINASE_DOM"/>
    <property type="match status" value="2"/>
</dbReference>
<dbReference type="EnsemblPlants" id="Solyc02g079590.3.1">
    <property type="protein sequence ID" value="Solyc02g079590.3.1"/>
    <property type="gene ID" value="Solyc02g079590.3"/>
</dbReference>
<reference evidence="26" key="2">
    <citation type="submission" date="2019-01" db="UniProtKB">
        <authorList>
            <consortium name="EnsemblPlants"/>
        </authorList>
    </citation>
    <scope>IDENTIFICATION</scope>
    <source>
        <strain evidence="26">cv. Heinz 1706</strain>
    </source>
</reference>
<dbReference type="InterPro" id="IPR025287">
    <property type="entry name" value="WAK_GUB"/>
</dbReference>
<dbReference type="InterPro" id="IPR003609">
    <property type="entry name" value="Pan_app"/>
</dbReference>
<dbReference type="Pfam" id="PF01453">
    <property type="entry name" value="B_lectin"/>
    <property type="match status" value="1"/>
</dbReference>
<sequence length="1506" mass="170257">MRNTKDYYFHQFLFLILISQFLHPILAIPTDTITPTQSLTKDQTLVSSDQLFELGFFSPGGANSDKWYIGIWYKEIQDRTIVWVANRAKPLSASSTSVLKITEIGTLLLVDGQTGNSVWSSDQTPATNVVAQLLDSGNFVIRPENDDREQSYLWQSFDYPTNTLLPGMKLGWDSKSGMNRNITSWKSAIDPAPGDYTFKINTSGFPEIYLTNKQEIIYRSGAWNGIRFSGVPEMKASDIISFEFQFKSDEITYTFKLHNKTLYSRLFVSHSGFLERFAWIPTSNLWNRFWYAPKDQCDGYTECGISGICDTNISPICKCMVGFKPRNQVAWDLRDGSDGCVRFHNLDCKTDKFNILKNMKLPDTTNSFVDTTMNLDECEAMCMKNCSCTAYTNSNISGSGSGCVIWSSELVDMRQYAVAEGGQVLYVRVASSDAVQIGGEGSGNSSRKTKIVAIAAGVTVGIALVLFGLTLCILSKRRKHQSSIRTKSVNRGTSERSQELLMNATIIPSKREFSGETSTEEFELPLFDYSTLATATENFSDATKLGQGGFGCVYKAMLVGQEVAVKRLSKNSGQGVEEFKNELRLIARLQHRNLVRLLGCCVDMEEKMLIYEYLENKSLDSILFNKQKSSLLDWQKRFNIICGIARGLLYLHQDSRFRIIHRDLKASNILLDKDLTPKISDFGMARIFGGDETEGNTKRVVGTYGYMSPEYAMDGLFSVKSDVFSFGVLVLEIVTGKKNRGFYYQNNQLNLLGHAWRLWKEGSGSELLDPSFGESFSPSEVMRCIQVGLLCVQEQAEDRPNMATVVLMLGSESASLPQPKNPGFCLGRRPVDSDSYSTNYEETCTVNQVTVTMIDPRGTILLKCFALIIFLQTCNARKSKHYHCPPSACGHIRNISNPFRLNTDPKDCRYPGYELTCEGNQTLMWLFSVKLHVQGINYDNKTIRLVDPTLQTQDDLCSFRSQFNFNKYYTIIDSYYYSYDYTKTFLDPIFMFNCPFAVNNSAFVEISGCKLSRYTYLKIGETNASEVNDGCRVQFIGLTSWPNIKDAENNISLSDFHQAILYGFELRYYMWSSPQKKSDIEQLFWISLSIVEYFVFKRQIYGRNWIRTILSLLLYVMGKLPLASSYFGIKFVIGLPFVVVFLVIKFKRRHLSMYDTIEGFLQSQNNFMPIRYNYSHIKRMTRGFKEKLGEGGYGSVYKGKLQSGRDVAVKMLSKPKSGGQDFMNEVASIGRIHHVNVVGLVGYCVEGTKRALVYDFMPNGSLDKYISISEEGSPLLSWQRKYDIILGVARGTGYLHRGCDVQILHFDIKPHNILLDENFIPKISDFGLAKLYPPGNSIVTLTAARGTIGYVAPELISRSIGEISYKADVYSFGMLLMEMLDLKRPEVANEENSSQYFPYYIYDKFNKGKEIVVDEEANDDEKKMARKLALVALWCIQTNPIQRPSMSRVLEMLEGEVEVLEVPPQPLQSQPIVHQIMGSSMTFSSDSMALLENTADNLVEVDISSD</sequence>